<evidence type="ECO:0000256" key="1">
    <source>
        <dbReference type="SAM" id="Phobius"/>
    </source>
</evidence>
<proteinExistence type="predicted"/>
<organism evidence="2 3">
    <name type="scientific">Heterobasidion irregulare (strain TC 32-1)</name>
    <dbReference type="NCBI Taxonomy" id="747525"/>
    <lineage>
        <taxon>Eukaryota</taxon>
        <taxon>Fungi</taxon>
        <taxon>Dikarya</taxon>
        <taxon>Basidiomycota</taxon>
        <taxon>Agaricomycotina</taxon>
        <taxon>Agaricomycetes</taxon>
        <taxon>Russulales</taxon>
        <taxon>Bondarzewiaceae</taxon>
        <taxon>Heterobasidion</taxon>
        <taxon>Heterobasidion annosum species complex</taxon>
    </lineage>
</organism>
<name>W4K1Y5_HETIT</name>
<evidence type="ECO:0000313" key="3">
    <source>
        <dbReference type="Proteomes" id="UP000030671"/>
    </source>
</evidence>
<dbReference type="KEGG" id="hir:HETIRDRAFT_322676"/>
<keyword evidence="1" id="KW-0812">Transmembrane</keyword>
<dbReference type="AlphaFoldDB" id="W4K1Y5"/>
<accession>W4K1Y5</accession>
<dbReference type="HOGENOM" id="CLU_1482166_0_0_1"/>
<protein>
    <recommendedName>
        <fullName evidence="4">Transmembrane protein</fullName>
    </recommendedName>
</protein>
<keyword evidence="1" id="KW-1133">Transmembrane helix</keyword>
<gene>
    <name evidence="2" type="ORF">HETIRDRAFT_322676</name>
</gene>
<dbReference type="Proteomes" id="UP000030671">
    <property type="component" value="Unassembled WGS sequence"/>
</dbReference>
<sequence length="182" mass="20730">MDNISSPSPCRWPRLVLPFYPRRSISSMSRHFLQASRRLALSLRSLISSSRPRVVSWLCYMAFYHCYSYLPAACLAAWLSPPLPKSRVSNPVLLSDHPSSVRLPGSSGPLFVLYNSLSYSRFFCSFFFTFANALRYFPILIFAHACARTYHTLVLVLRIAADMSLDGWWDRAGGRSMYRSVG</sequence>
<evidence type="ECO:0000313" key="2">
    <source>
        <dbReference type="EMBL" id="ETW79818.1"/>
    </source>
</evidence>
<dbReference type="EMBL" id="KI925460">
    <property type="protein sequence ID" value="ETW79818.1"/>
    <property type="molecule type" value="Genomic_DNA"/>
</dbReference>
<reference evidence="2 3" key="1">
    <citation type="journal article" date="2012" name="New Phytol.">
        <title>Insight into trade-off between wood decay and parasitism from the genome of a fungal forest pathogen.</title>
        <authorList>
            <person name="Olson A."/>
            <person name="Aerts A."/>
            <person name="Asiegbu F."/>
            <person name="Belbahri L."/>
            <person name="Bouzid O."/>
            <person name="Broberg A."/>
            <person name="Canback B."/>
            <person name="Coutinho P.M."/>
            <person name="Cullen D."/>
            <person name="Dalman K."/>
            <person name="Deflorio G."/>
            <person name="van Diepen L.T."/>
            <person name="Dunand C."/>
            <person name="Duplessis S."/>
            <person name="Durling M."/>
            <person name="Gonthier P."/>
            <person name="Grimwood J."/>
            <person name="Fossdal C.G."/>
            <person name="Hansson D."/>
            <person name="Henrissat B."/>
            <person name="Hietala A."/>
            <person name="Himmelstrand K."/>
            <person name="Hoffmeister D."/>
            <person name="Hogberg N."/>
            <person name="James T.Y."/>
            <person name="Karlsson M."/>
            <person name="Kohler A."/>
            <person name="Kues U."/>
            <person name="Lee Y.H."/>
            <person name="Lin Y.C."/>
            <person name="Lind M."/>
            <person name="Lindquist E."/>
            <person name="Lombard V."/>
            <person name="Lucas S."/>
            <person name="Lunden K."/>
            <person name="Morin E."/>
            <person name="Murat C."/>
            <person name="Park J."/>
            <person name="Raffaello T."/>
            <person name="Rouze P."/>
            <person name="Salamov A."/>
            <person name="Schmutz J."/>
            <person name="Solheim H."/>
            <person name="Stahlberg J."/>
            <person name="Velez H."/>
            <person name="de Vries R.P."/>
            <person name="Wiebenga A."/>
            <person name="Woodward S."/>
            <person name="Yakovlev I."/>
            <person name="Garbelotto M."/>
            <person name="Martin F."/>
            <person name="Grigoriev I.V."/>
            <person name="Stenlid J."/>
        </authorList>
    </citation>
    <scope>NUCLEOTIDE SEQUENCE [LARGE SCALE GENOMIC DNA]</scope>
    <source>
        <strain evidence="2 3">TC 32-1</strain>
    </source>
</reference>
<dbReference type="GeneID" id="20670894"/>
<feature type="transmembrane region" description="Helical" evidence="1">
    <location>
        <begin position="119"/>
        <end position="143"/>
    </location>
</feature>
<keyword evidence="3" id="KW-1185">Reference proteome</keyword>
<feature type="transmembrane region" description="Helical" evidence="1">
    <location>
        <begin position="54"/>
        <end position="79"/>
    </location>
</feature>
<dbReference type="RefSeq" id="XP_009548363.1">
    <property type="nucleotide sequence ID" value="XM_009550068.1"/>
</dbReference>
<keyword evidence="1" id="KW-0472">Membrane</keyword>
<dbReference type="InParanoid" id="W4K1Y5"/>
<evidence type="ECO:0008006" key="4">
    <source>
        <dbReference type="Google" id="ProtNLM"/>
    </source>
</evidence>